<proteinExistence type="predicted"/>
<reference evidence="3 4" key="1">
    <citation type="submission" date="2021-03" db="EMBL/GenBank/DDBJ databases">
        <title>Sequencing the genomes of 1000 actinobacteria strains.</title>
        <authorList>
            <person name="Klenk H.-P."/>
        </authorList>
    </citation>
    <scope>NUCLEOTIDE SEQUENCE [LARGE SCALE GENOMIC DNA]</scope>
    <source>
        <strain evidence="3 4">DSM 44580</strain>
    </source>
</reference>
<evidence type="ECO:0000256" key="1">
    <source>
        <dbReference type="SAM" id="MobiDB-lite"/>
    </source>
</evidence>
<evidence type="ECO:0000313" key="3">
    <source>
        <dbReference type="EMBL" id="MBP2476707.1"/>
    </source>
</evidence>
<feature type="transmembrane region" description="Helical" evidence="2">
    <location>
        <begin position="33"/>
        <end position="56"/>
    </location>
</feature>
<name>A0ABS5AJF7_9PSEU</name>
<comment type="caution">
    <text evidence="3">The sequence shown here is derived from an EMBL/GenBank/DDBJ whole genome shotgun (WGS) entry which is preliminary data.</text>
</comment>
<keyword evidence="2" id="KW-0472">Membrane</keyword>
<keyword evidence="2" id="KW-0812">Transmembrane</keyword>
<organism evidence="3 4">
    <name type="scientific">Crossiella equi</name>
    <dbReference type="NCBI Taxonomy" id="130796"/>
    <lineage>
        <taxon>Bacteria</taxon>
        <taxon>Bacillati</taxon>
        <taxon>Actinomycetota</taxon>
        <taxon>Actinomycetes</taxon>
        <taxon>Pseudonocardiales</taxon>
        <taxon>Pseudonocardiaceae</taxon>
        <taxon>Crossiella</taxon>
    </lineage>
</organism>
<dbReference type="RefSeq" id="WP_143343083.1">
    <property type="nucleotide sequence ID" value="NZ_JAGIOO010000001.1"/>
</dbReference>
<keyword evidence="4" id="KW-1185">Reference proteome</keyword>
<evidence type="ECO:0000313" key="4">
    <source>
        <dbReference type="Proteomes" id="UP001519363"/>
    </source>
</evidence>
<evidence type="ECO:0008006" key="5">
    <source>
        <dbReference type="Google" id="ProtNLM"/>
    </source>
</evidence>
<gene>
    <name evidence="3" type="ORF">JOF53_005579</name>
</gene>
<dbReference type="EMBL" id="JAGIOO010000001">
    <property type="protein sequence ID" value="MBP2476707.1"/>
    <property type="molecule type" value="Genomic_DNA"/>
</dbReference>
<evidence type="ECO:0000256" key="2">
    <source>
        <dbReference type="SAM" id="Phobius"/>
    </source>
</evidence>
<protein>
    <recommendedName>
        <fullName evidence="5">CU044_5270 family protein</fullName>
    </recommendedName>
</protein>
<feature type="compositionally biased region" description="Basic and acidic residues" evidence="1">
    <location>
        <begin position="302"/>
        <end position="311"/>
    </location>
</feature>
<sequence length="338" mass="36911">MSQDPLSPLEQRMLDGLLQVHDEQPRRRRPPRLTWLAVAAVTVLGIGATALVPTLLEPSTPDTPVQRSPAPGGYGYRKVVSGFRYTHTVTVNGQYVDVVAEVRHTSELWSQLTEPRTIRVKEEPDQVVGCTPADNAALCGDWIRAHAGQIRLRTTPYDRTIENLGRAFEVEDLGLTHQTVNLLPSTTLGGREVSTLPGDPAALDAALGELIRSEQQRNKLGADVSATARRHWALALLTAEGTTPAQRAAAWALVTAGAQSRPMTDRLGRTGVGVVLEASSDWGQRRELVIDPATHTLISDTRWNEPPKDTQRPQLPTPLEDYTLYLSGGPVHSSTETR</sequence>
<dbReference type="Proteomes" id="UP001519363">
    <property type="component" value="Unassembled WGS sequence"/>
</dbReference>
<feature type="region of interest" description="Disordered" evidence="1">
    <location>
        <begin position="299"/>
        <end position="338"/>
    </location>
</feature>
<keyword evidence="2" id="KW-1133">Transmembrane helix</keyword>
<accession>A0ABS5AJF7</accession>